<reference evidence="9 10" key="1">
    <citation type="submission" date="2016-06" db="EMBL/GenBank/DDBJ databases">
        <title>Genome sequence of endosymbiont of Candidatus Endolucinida thiodiazotropha.</title>
        <authorList>
            <person name="Poehlein A."/>
            <person name="Koenig S."/>
            <person name="Heiden S.E."/>
            <person name="Thuermer A."/>
            <person name="Voget S."/>
            <person name="Daniel R."/>
            <person name="Markert S."/>
            <person name="Gros O."/>
            <person name="Schweder T."/>
        </authorList>
    </citation>
    <scope>NUCLEOTIDE SEQUENCE [LARGE SCALE GENOMIC DNA]</scope>
    <source>
        <strain evidence="9 10">COS</strain>
    </source>
</reference>
<evidence type="ECO:0000256" key="7">
    <source>
        <dbReference type="HAMAP-Rule" id="MF_01984"/>
    </source>
</evidence>
<keyword evidence="2 7" id="KW-0285">Flavoprotein</keyword>
<feature type="binding site" evidence="7">
    <location>
        <begin position="14"/>
        <end position="16"/>
    </location>
    <ligand>
        <name>FMN</name>
        <dbReference type="ChEBI" id="CHEBI:58210"/>
    </ligand>
</feature>
<comment type="function">
    <text evidence="7">Flavin prenyltransferase that catalyzes the synthesis of the prenylated FMN cofactor (prenyl-FMN) for 4-hydroxy-3-polyprenylbenzoic acid decarboxylase UbiD. The prenyltransferase is metal-independent and links a dimethylallyl moiety from dimethylallyl monophosphate (DMAP) to the flavin N5 and C6 atoms of FMN.</text>
</comment>
<organism evidence="9 10">
    <name type="scientific">Candidatus Thiodiazotropha endolucinida</name>
    <dbReference type="NCBI Taxonomy" id="1655433"/>
    <lineage>
        <taxon>Bacteria</taxon>
        <taxon>Pseudomonadati</taxon>
        <taxon>Pseudomonadota</taxon>
        <taxon>Gammaproteobacteria</taxon>
        <taxon>Chromatiales</taxon>
        <taxon>Sedimenticolaceae</taxon>
        <taxon>Candidatus Thiodiazotropha</taxon>
    </lineage>
</organism>
<evidence type="ECO:0000256" key="3">
    <source>
        <dbReference type="ARBA" id="ARBA00022643"/>
    </source>
</evidence>
<feature type="binding site" evidence="7">
    <location>
        <position position="170"/>
    </location>
    <ligand>
        <name>dimethylallyl phosphate</name>
        <dbReference type="ChEBI" id="CHEBI:88052"/>
    </ligand>
</feature>
<dbReference type="InterPro" id="IPR036551">
    <property type="entry name" value="Flavin_trans-like"/>
</dbReference>
<proteinExistence type="inferred from homology"/>
<dbReference type="RefSeq" id="WP_069121295.1">
    <property type="nucleotide sequence ID" value="NZ_MARB01000003.1"/>
</dbReference>
<feature type="binding site" evidence="7">
    <location>
        <begin position="105"/>
        <end position="108"/>
    </location>
    <ligand>
        <name>FMN</name>
        <dbReference type="ChEBI" id="CHEBI:58210"/>
    </ligand>
</feature>
<gene>
    <name evidence="7" type="primary">ubiX</name>
    <name evidence="9" type="ORF">CODIS_06720</name>
</gene>
<dbReference type="EC" id="2.5.1.129" evidence="7"/>
<dbReference type="NCBIfam" id="TIGR00421">
    <property type="entry name" value="ubiX_pad"/>
    <property type="match status" value="1"/>
</dbReference>
<evidence type="ECO:0000256" key="2">
    <source>
        <dbReference type="ARBA" id="ARBA00022630"/>
    </source>
</evidence>
<keyword evidence="10" id="KW-1185">Reference proteome</keyword>
<sequence>MEKSQDPVAVAITGASGSAYALRLIESLIAADRDIYMMISQAGQIVLKMESDLELPGQPAEMERVLMERFNARADQLRVFGRQQWMAPVASGSNPPGAMVVCPCTTGTLSAIACGASNDLIERAADVVLKERRKLILVVRETPFSEIHLENMLKLSRMGALIMPANPGFYHNPTTLQEIIDFMVGRILDQLDIDHRLMPRWGATMS</sequence>
<dbReference type="InterPro" id="IPR004507">
    <property type="entry name" value="UbiX-like"/>
</dbReference>
<keyword evidence="1 7" id="KW-0637">Prenyltransferase</keyword>
<keyword evidence="9" id="KW-0456">Lyase</keyword>
<dbReference type="Proteomes" id="UP000094769">
    <property type="component" value="Unassembled WGS sequence"/>
</dbReference>
<keyword evidence="4 7" id="KW-0808">Transferase</keyword>
<keyword evidence="3 7" id="KW-0288">FMN</keyword>
<dbReference type="GO" id="GO:0016831">
    <property type="term" value="F:carboxy-lyase activity"/>
    <property type="evidence" value="ECO:0007669"/>
    <property type="project" value="TreeGrafter"/>
</dbReference>
<dbReference type="GO" id="GO:0106141">
    <property type="term" value="F:flavin prenyltransferase activity"/>
    <property type="evidence" value="ECO:0007669"/>
    <property type="project" value="UniProtKB-EC"/>
</dbReference>
<comment type="similarity">
    <text evidence="6 7">Belongs to the UbiX/PAD1 family.</text>
</comment>
<dbReference type="Pfam" id="PF02441">
    <property type="entry name" value="Flavoprotein"/>
    <property type="match status" value="1"/>
</dbReference>
<dbReference type="PANTHER" id="PTHR43374">
    <property type="entry name" value="FLAVIN PRENYLTRANSFERASE"/>
    <property type="match status" value="1"/>
</dbReference>
<feature type="binding site" evidence="7">
    <location>
        <position position="40"/>
    </location>
    <ligand>
        <name>FMN</name>
        <dbReference type="ChEBI" id="CHEBI:58210"/>
    </ligand>
</feature>
<comment type="caution">
    <text evidence="7">Lacks conserved residue(s) required for the propagation of feature annotation.</text>
</comment>
<comment type="catalytic activity">
    <reaction evidence="5 7">
        <text>dimethylallyl phosphate + FMNH2 = prenylated FMNH2 + phosphate</text>
        <dbReference type="Rhea" id="RHEA:37743"/>
        <dbReference type="ChEBI" id="CHEBI:43474"/>
        <dbReference type="ChEBI" id="CHEBI:57618"/>
        <dbReference type="ChEBI" id="CHEBI:87467"/>
        <dbReference type="ChEBI" id="CHEBI:88052"/>
        <dbReference type="EC" id="2.5.1.129"/>
    </reaction>
</comment>
<comment type="caution">
    <text evidence="9">The sequence shown here is derived from an EMBL/GenBank/DDBJ whole genome shotgun (WGS) entry which is preliminary data.</text>
</comment>
<evidence type="ECO:0000256" key="4">
    <source>
        <dbReference type="ARBA" id="ARBA00022679"/>
    </source>
</evidence>
<evidence type="ECO:0000313" key="9">
    <source>
        <dbReference type="EMBL" id="ODJ89060.1"/>
    </source>
</evidence>
<accession>A0A7Z0VPF1</accession>
<feature type="binding site" evidence="7">
    <location>
        <position position="140"/>
    </location>
    <ligand>
        <name>FMN</name>
        <dbReference type="ChEBI" id="CHEBI:58210"/>
    </ligand>
</feature>
<feature type="binding site" evidence="7">
    <location>
        <position position="186"/>
    </location>
    <ligand>
        <name>dimethylallyl phosphate</name>
        <dbReference type="ChEBI" id="CHEBI:88052"/>
    </ligand>
</feature>
<dbReference type="NCBIfam" id="NF004685">
    <property type="entry name" value="PRK06029.1"/>
    <property type="match status" value="1"/>
</dbReference>
<dbReference type="PANTHER" id="PTHR43374:SF1">
    <property type="entry name" value="FLAVIN PRENYLTRANSFERASE PAD1, MITOCHONDRIAL"/>
    <property type="match status" value="1"/>
</dbReference>
<evidence type="ECO:0000313" key="10">
    <source>
        <dbReference type="Proteomes" id="UP000094769"/>
    </source>
</evidence>
<dbReference type="FunFam" id="3.40.50.1950:FF:000001">
    <property type="entry name" value="Flavin prenyltransferase UbiX"/>
    <property type="match status" value="1"/>
</dbReference>
<feature type="domain" description="Flavoprotein" evidence="8">
    <location>
        <begin position="8"/>
        <end position="191"/>
    </location>
</feature>
<dbReference type="InterPro" id="IPR003382">
    <property type="entry name" value="Flavoprotein"/>
</dbReference>
<dbReference type="Gene3D" id="3.40.50.1950">
    <property type="entry name" value="Flavin prenyltransferase-like"/>
    <property type="match status" value="1"/>
</dbReference>
<dbReference type="OrthoDB" id="9781577at2"/>
<evidence type="ECO:0000259" key="8">
    <source>
        <dbReference type="Pfam" id="PF02441"/>
    </source>
</evidence>
<evidence type="ECO:0000256" key="6">
    <source>
        <dbReference type="ARBA" id="ARBA00060793"/>
    </source>
</evidence>
<dbReference type="EMBL" id="MARB01000003">
    <property type="protein sequence ID" value="ODJ89060.1"/>
    <property type="molecule type" value="Genomic_DNA"/>
</dbReference>
<name>A0A7Z0VPF1_9GAMM</name>
<evidence type="ECO:0000256" key="5">
    <source>
        <dbReference type="ARBA" id="ARBA00050612"/>
    </source>
</evidence>
<dbReference type="SUPFAM" id="SSF52507">
    <property type="entry name" value="Homo-oligomeric flavin-containing Cys decarboxylases, HFCD"/>
    <property type="match status" value="1"/>
</dbReference>
<evidence type="ECO:0000256" key="1">
    <source>
        <dbReference type="ARBA" id="ARBA00022602"/>
    </source>
</evidence>
<dbReference type="AlphaFoldDB" id="A0A7Z0VPF1"/>
<protein>
    <recommendedName>
        <fullName evidence="7">Flavin prenyltransferase UbiX</fullName>
        <ecNumber evidence="7">2.5.1.129</ecNumber>
    </recommendedName>
</protein>
<dbReference type="HAMAP" id="MF_01984">
    <property type="entry name" value="ubiX_pad"/>
    <property type="match status" value="1"/>
</dbReference>